<protein>
    <recommendedName>
        <fullName evidence="3">Ragulator complex protein LAMTOR4</fullName>
    </recommendedName>
    <alternativeName>
        <fullName evidence="5">Late endosomal/lysosomal adaptor and MAPK and MTOR activator 4</fullName>
    </alternativeName>
</protein>
<dbReference type="GO" id="GO:0071230">
    <property type="term" value="P:cellular response to amino acid stimulus"/>
    <property type="evidence" value="ECO:0007669"/>
    <property type="project" value="InterPro"/>
</dbReference>
<dbReference type="RefSeq" id="XP_022443603.1">
    <property type="nucleotide sequence ID" value="XM_022587895.2"/>
</dbReference>
<dbReference type="InParanoid" id="A0A2Y9PLN2"/>
<dbReference type="PANTHER" id="PTHR33967">
    <property type="entry name" value="RAGULATOR COMPLEX PROTEIN LAMTOR4"/>
    <property type="match status" value="1"/>
</dbReference>
<keyword evidence="4" id="KW-0458">Lysosome</keyword>
<comment type="function">
    <text evidence="6">As part of the Ragulator complex it is involved in amino acid sensing and activation of mTORC1, a signaling complex promoting cell growth in response to growth factors, energy levels, and amino acids. Activated by amino acids through a mechanism involving the lysosomal V-ATPase, the Ragulator plays a dual role for the small GTPases Rag (RagA/RRAGA, RagB/RRAGB, RagC/RRAGC and/or RagD/RRAGD): it (1) acts as a guanine nucleotide exchange factor (GEF), activating the small GTPases Rag and (2) mediates recruitment of Rag GTPases to the lysosome membrane. Activated Ragulator and Rag GTPases function as a scaffold recruiting mTORC1 to lysosomes where it is in turn activated.</text>
</comment>
<evidence type="ECO:0000256" key="6">
    <source>
        <dbReference type="ARBA" id="ARBA00045571"/>
    </source>
</evidence>
<sequence>MCKGLQAFVITGPSAQQRDQDTSLWPEVCGSPSGFSSVVTCPDHHMPEPTLPRWSGSAALAPGSAQPRAGGRSTGPPLRRHAPHLGALGLREEEMNVKEDLRPIRVRLREAALHTGRTSALTQGLERIPDQLGYLVLSEGAVLASSGDLENDEQAASAISELVSTACGFRLHHSMNVPFKRLSVVFGEHTLLVTVSGQRVFVVKRQNRGREPLDV</sequence>
<evidence type="ECO:0000256" key="4">
    <source>
        <dbReference type="ARBA" id="ARBA00023228"/>
    </source>
</evidence>
<dbReference type="KEGG" id="dle:111181955"/>
<gene>
    <name evidence="9" type="primary">LAMTOR4</name>
</gene>
<reference evidence="9" key="1">
    <citation type="submission" date="2025-08" db="UniProtKB">
        <authorList>
            <consortium name="RefSeq"/>
        </authorList>
    </citation>
    <scope>IDENTIFICATION</scope>
    <source>
        <tissue evidence="9">Blood</tissue>
    </source>
</reference>
<dbReference type="PANTHER" id="PTHR33967:SF1">
    <property type="entry name" value="RAGULATOR COMPLEX PROTEIN LAMTOR4"/>
    <property type="match status" value="1"/>
</dbReference>
<evidence type="ECO:0000256" key="2">
    <source>
        <dbReference type="ARBA" id="ARBA00010627"/>
    </source>
</evidence>
<dbReference type="GO" id="GO:0071986">
    <property type="term" value="C:Ragulator complex"/>
    <property type="evidence" value="ECO:0007669"/>
    <property type="project" value="InterPro"/>
</dbReference>
<dbReference type="Proteomes" id="UP000248483">
    <property type="component" value="Unplaced"/>
</dbReference>
<evidence type="ECO:0000256" key="7">
    <source>
        <dbReference type="SAM" id="MobiDB-lite"/>
    </source>
</evidence>
<organism evidence="8 9">
    <name type="scientific">Delphinapterus leucas</name>
    <name type="common">Beluga whale</name>
    <dbReference type="NCBI Taxonomy" id="9749"/>
    <lineage>
        <taxon>Eukaryota</taxon>
        <taxon>Metazoa</taxon>
        <taxon>Chordata</taxon>
        <taxon>Craniata</taxon>
        <taxon>Vertebrata</taxon>
        <taxon>Euteleostomi</taxon>
        <taxon>Mammalia</taxon>
        <taxon>Eutheria</taxon>
        <taxon>Laurasiatheria</taxon>
        <taxon>Artiodactyla</taxon>
        <taxon>Whippomorpha</taxon>
        <taxon>Cetacea</taxon>
        <taxon>Odontoceti</taxon>
        <taxon>Monodontidae</taxon>
        <taxon>Delphinapterus</taxon>
    </lineage>
</organism>
<dbReference type="GO" id="GO:0032008">
    <property type="term" value="P:positive regulation of TOR signaling"/>
    <property type="evidence" value="ECO:0007669"/>
    <property type="project" value="InterPro"/>
</dbReference>
<dbReference type="InterPro" id="IPR034601">
    <property type="entry name" value="LAMTOR4"/>
</dbReference>
<dbReference type="AlphaFoldDB" id="A0A2Y9PLN2"/>
<comment type="similarity">
    <text evidence="2">Belongs to the LAMTOR4 family.</text>
</comment>
<keyword evidence="8" id="KW-1185">Reference proteome</keyword>
<dbReference type="GO" id="GO:0005085">
    <property type="term" value="F:guanyl-nucleotide exchange factor activity"/>
    <property type="evidence" value="ECO:0007669"/>
    <property type="project" value="TreeGrafter"/>
</dbReference>
<proteinExistence type="inferred from homology"/>
<name>A0A2Y9PLN2_DELLE</name>
<evidence type="ECO:0000256" key="1">
    <source>
        <dbReference type="ARBA" id="ARBA00004371"/>
    </source>
</evidence>
<dbReference type="STRING" id="9749.A0A2Y9PLN2"/>
<dbReference type="GeneID" id="111181955"/>
<evidence type="ECO:0000256" key="3">
    <source>
        <dbReference type="ARBA" id="ARBA00016098"/>
    </source>
</evidence>
<dbReference type="CTD" id="389541"/>
<evidence type="ECO:0000313" key="8">
    <source>
        <dbReference type="Proteomes" id="UP000248483"/>
    </source>
</evidence>
<evidence type="ECO:0000256" key="5">
    <source>
        <dbReference type="ARBA" id="ARBA00032690"/>
    </source>
</evidence>
<accession>A0A2Y9PLN2</accession>
<comment type="subcellular location">
    <subcellularLocation>
        <location evidence="1">Lysosome</location>
    </subcellularLocation>
</comment>
<feature type="region of interest" description="Disordered" evidence="7">
    <location>
        <begin position="47"/>
        <end position="81"/>
    </location>
</feature>
<evidence type="ECO:0000313" key="9">
    <source>
        <dbReference type="RefSeq" id="XP_022443603.1"/>
    </source>
</evidence>
<dbReference type="GO" id="GO:0005764">
    <property type="term" value="C:lysosome"/>
    <property type="evidence" value="ECO:0007669"/>
    <property type="project" value="UniProtKB-SubCell"/>
</dbReference>